<evidence type="ECO:0000256" key="2">
    <source>
        <dbReference type="ARBA" id="ARBA00005887"/>
    </source>
</evidence>
<keyword evidence="4 8" id="KW-0812">Transmembrane</keyword>
<dbReference type="GO" id="GO:0097272">
    <property type="term" value="P:ammonium homeostasis"/>
    <property type="evidence" value="ECO:0007669"/>
    <property type="project" value="TreeGrafter"/>
</dbReference>
<proteinExistence type="inferred from homology"/>
<accession>A0A699Z7U7</accession>
<keyword evidence="7" id="KW-0924">Ammonia transport</keyword>
<feature type="transmembrane region" description="Helical" evidence="8">
    <location>
        <begin position="138"/>
        <end position="155"/>
    </location>
</feature>
<sequence>MGLAMFVAGTVRAKNISAILMKSAIDTCITAFIGTQDFALAEMTRAAPGHRLWHLWGWEWVFCATSATILAGAVAERGTFISYMIWTAIYSMWVYPVVGVVHTQGGFAALVAAALLGPRIGRFEAGANMRLYKGGHNSPLYLLGTFFMWLGWYGFNPGSNLAVHNFQEADVVARTA</sequence>
<comment type="caution">
    <text evidence="10">The sequence shown here is derived from an EMBL/GenBank/DDBJ whole genome shotgun (WGS) entry which is preliminary data.</text>
</comment>
<reference evidence="10 11" key="1">
    <citation type="submission" date="2020-02" db="EMBL/GenBank/DDBJ databases">
        <title>Draft genome sequence of Haematococcus lacustris strain NIES-144.</title>
        <authorList>
            <person name="Morimoto D."/>
            <person name="Nakagawa S."/>
            <person name="Yoshida T."/>
            <person name="Sawayama S."/>
        </authorList>
    </citation>
    <scope>NUCLEOTIDE SEQUENCE [LARGE SCALE GENOMIC DNA]</scope>
    <source>
        <strain evidence="10 11">NIES-144</strain>
    </source>
</reference>
<dbReference type="PANTHER" id="PTHR11730">
    <property type="entry name" value="AMMONIUM TRANSPORTER"/>
    <property type="match status" value="1"/>
</dbReference>
<dbReference type="Proteomes" id="UP000485058">
    <property type="component" value="Unassembled WGS sequence"/>
</dbReference>
<feature type="domain" description="Ammonium transporter AmtB-like" evidence="9">
    <location>
        <begin position="99"/>
        <end position="172"/>
    </location>
</feature>
<dbReference type="SUPFAM" id="SSF111352">
    <property type="entry name" value="Ammonium transporter"/>
    <property type="match status" value="1"/>
</dbReference>
<evidence type="ECO:0000256" key="7">
    <source>
        <dbReference type="ARBA" id="ARBA00023177"/>
    </source>
</evidence>
<name>A0A699Z7U7_HAELA</name>
<comment type="similarity">
    <text evidence="2">Belongs to the ammonia transporter channel (TC 1.A.11.2) family.</text>
</comment>
<dbReference type="AlphaFoldDB" id="A0A699Z7U7"/>
<keyword evidence="6 8" id="KW-0472">Membrane</keyword>
<evidence type="ECO:0000256" key="4">
    <source>
        <dbReference type="ARBA" id="ARBA00022692"/>
    </source>
</evidence>
<evidence type="ECO:0000256" key="8">
    <source>
        <dbReference type="SAM" id="Phobius"/>
    </source>
</evidence>
<protein>
    <submittedName>
        <fullName evidence="10">Ammonium transporter</fullName>
    </submittedName>
</protein>
<evidence type="ECO:0000256" key="1">
    <source>
        <dbReference type="ARBA" id="ARBA00004141"/>
    </source>
</evidence>
<keyword evidence="5 8" id="KW-1133">Transmembrane helix</keyword>
<dbReference type="Pfam" id="PF00909">
    <property type="entry name" value="Ammonium_transp"/>
    <property type="match status" value="1"/>
</dbReference>
<evidence type="ECO:0000313" key="10">
    <source>
        <dbReference type="EMBL" id="GFH18703.1"/>
    </source>
</evidence>
<dbReference type="PANTHER" id="PTHR11730:SF6">
    <property type="entry name" value="AMMONIUM TRANSPORTER"/>
    <property type="match status" value="1"/>
</dbReference>
<evidence type="ECO:0000256" key="5">
    <source>
        <dbReference type="ARBA" id="ARBA00022989"/>
    </source>
</evidence>
<organism evidence="10 11">
    <name type="scientific">Haematococcus lacustris</name>
    <name type="common">Green alga</name>
    <name type="synonym">Haematococcus pluvialis</name>
    <dbReference type="NCBI Taxonomy" id="44745"/>
    <lineage>
        <taxon>Eukaryota</taxon>
        <taxon>Viridiplantae</taxon>
        <taxon>Chlorophyta</taxon>
        <taxon>core chlorophytes</taxon>
        <taxon>Chlorophyceae</taxon>
        <taxon>CS clade</taxon>
        <taxon>Chlamydomonadales</taxon>
        <taxon>Haematococcaceae</taxon>
        <taxon>Haematococcus</taxon>
    </lineage>
</organism>
<keyword evidence="11" id="KW-1185">Reference proteome</keyword>
<evidence type="ECO:0000256" key="3">
    <source>
        <dbReference type="ARBA" id="ARBA00022448"/>
    </source>
</evidence>
<dbReference type="EMBL" id="BLLF01001342">
    <property type="protein sequence ID" value="GFH18703.1"/>
    <property type="molecule type" value="Genomic_DNA"/>
</dbReference>
<evidence type="ECO:0000313" key="11">
    <source>
        <dbReference type="Proteomes" id="UP000485058"/>
    </source>
</evidence>
<feature type="transmembrane region" description="Helical" evidence="8">
    <location>
        <begin position="93"/>
        <end position="117"/>
    </location>
</feature>
<feature type="non-terminal residue" evidence="10">
    <location>
        <position position="176"/>
    </location>
</feature>
<dbReference type="GO" id="GO:0005886">
    <property type="term" value="C:plasma membrane"/>
    <property type="evidence" value="ECO:0007669"/>
    <property type="project" value="TreeGrafter"/>
</dbReference>
<evidence type="ECO:0000256" key="6">
    <source>
        <dbReference type="ARBA" id="ARBA00023136"/>
    </source>
</evidence>
<comment type="subcellular location">
    <subcellularLocation>
        <location evidence="1">Membrane</location>
        <topology evidence="1">Multi-pass membrane protein</topology>
    </subcellularLocation>
</comment>
<dbReference type="InterPro" id="IPR029020">
    <property type="entry name" value="Ammonium/urea_transptr"/>
</dbReference>
<evidence type="ECO:0000259" key="9">
    <source>
        <dbReference type="Pfam" id="PF00909"/>
    </source>
</evidence>
<dbReference type="Gene3D" id="1.10.3430.10">
    <property type="entry name" value="Ammonium transporter AmtB like domains"/>
    <property type="match status" value="2"/>
</dbReference>
<feature type="transmembrane region" description="Helical" evidence="8">
    <location>
        <begin position="52"/>
        <end position="73"/>
    </location>
</feature>
<keyword evidence="3" id="KW-0813">Transport</keyword>
<dbReference type="GO" id="GO:0008519">
    <property type="term" value="F:ammonium channel activity"/>
    <property type="evidence" value="ECO:0007669"/>
    <property type="project" value="InterPro"/>
</dbReference>
<gene>
    <name evidence="10" type="ORF">HaLaN_15551</name>
</gene>
<dbReference type="InterPro" id="IPR024041">
    <property type="entry name" value="NH4_transpt_AmtB-like_dom"/>
</dbReference>